<dbReference type="RefSeq" id="WP_048009286.1">
    <property type="nucleotide sequence ID" value="NZ_CP107027.1"/>
</dbReference>
<evidence type="ECO:0008006" key="3">
    <source>
        <dbReference type="Google" id="ProtNLM"/>
    </source>
</evidence>
<reference evidence="1" key="1">
    <citation type="submission" date="2022-10" db="EMBL/GenBank/DDBJ databases">
        <title>Mechanism of multi-heavy metal repair in Cytobacillus Firmus M7.</title>
        <authorList>
            <person name="Li X."/>
            <person name="Yu C."/>
        </authorList>
    </citation>
    <scope>NUCLEOTIDE SEQUENCE</scope>
    <source>
        <strain evidence="1">M7</strain>
    </source>
</reference>
<gene>
    <name evidence="1" type="ORF">OD459_01145</name>
</gene>
<proteinExistence type="predicted"/>
<accession>A0AA46SJU9</accession>
<dbReference type="EMBL" id="CP107027">
    <property type="protein sequence ID" value="UYG95664.1"/>
    <property type="molecule type" value="Genomic_DNA"/>
</dbReference>
<dbReference type="Proteomes" id="UP001163104">
    <property type="component" value="Chromosome"/>
</dbReference>
<name>A0AA46SJU9_CYTFI</name>
<protein>
    <recommendedName>
        <fullName evidence="3">Lipoprotein</fullName>
    </recommendedName>
</protein>
<evidence type="ECO:0000313" key="1">
    <source>
        <dbReference type="EMBL" id="UYG95664.1"/>
    </source>
</evidence>
<dbReference type="PROSITE" id="PS51257">
    <property type="entry name" value="PROKAR_LIPOPROTEIN"/>
    <property type="match status" value="1"/>
</dbReference>
<dbReference type="AlphaFoldDB" id="A0AA46SJU9"/>
<evidence type="ECO:0000313" key="2">
    <source>
        <dbReference type="Proteomes" id="UP001163104"/>
    </source>
</evidence>
<sequence length="113" mass="12470">MNRLVSISILLLLTITLTGCNLFDSKNELPIEMAAFNSLTNKEKDLIPVSPKDSVVEKVTVNSENKSLIDKDYDNGEVYSVTFNNTETYSSGKLTVFVDLDKKTVVGKGFTNS</sequence>
<organism evidence="1 2">
    <name type="scientific">Cytobacillus firmus</name>
    <name type="common">Bacillus firmus</name>
    <dbReference type="NCBI Taxonomy" id="1399"/>
    <lineage>
        <taxon>Bacteria</taxon>
        <taxon>Bacillati</taxon>
        <taxon>Bacillota</taxon>
        <taxon>Bacilli</taxon>
        <taxon>Bacillales</taxon>
        <taxon>Bacillaceae</taxon>
        <taxon>Cytobacillus</taxon>
    </lineage>
</organism>